<evidence type="ECO:0000256" key="1">
    <source>
        <dbReference type="ARBA" id="ARBA00004123"/>
    </source>
</evidence>
<feature type="DNA-binding region" description="Homeobox" evidence="2">
    <location>
        <begin position="20"/>
        <end position="79"/>
    </location>
</feature>
<dbReference type="EMBL" id="JAZGQO010000010">
    <property type="protein sequence ID" value="KAK6176245.1"/>
    <property type="molecule type" value="Genomic_DNA"/>
</dbReference>
<dbReference type="AlphaFoldDB" id="A0AAN8JFX2"/>
<dbReference type="GO" id="GO:0005634">
    <property type="term" value="C:nucleus"/>
    <property type="evidence" value="ECO:0007669"/>
    <property type="project" value="UniProtKB-SubCell"/>
</dbReference>
<dbReference type="PROSITE" id="PS50071">
    <property type="entry name" value="HOMEOBOX_2"/>
    <property type="match status" value="1"/>
</dbReference>
<dbReference type="Gene3D" id="1.10.10.60">
    <property type="entry name" value="Homeodomain-like"/>
    <property type="match status" value="1"/>
</dbReference>
<dbReference type="InterPro" id="IPR009057">
    <property type="entry name" value="Homeodomain-like_sf"/>
</dbReference>
<keyword evidence="7" id="KW-1185">Reference proteome</keyword>
<protein>
    <recommendedName>
        <fullName evidence="5">Homeobox domain-containing protein</fullName>
    </recommendedName>
</protein>
<evidence type="ECO:0000256" key="2">
    <source>
        <dbReference type="PROSITE-ProRule" id="PRU00108"/>
    </source>
</evidence>
<proteinExistence type="predicted"/>
<dbReference type="GO" id="GO:0000977">
    <property type="term" value="F:RNA polymerase II transcription regulatory region sequence-specific DNA binding"/>
    <property type="evidence" value="ECO:0007669"/>
    <property type="project" value="TreeGrafter"/>
</dbReference>
<comment type="caution">
    <text evidence="6">The sequence shown here is derived from an EMBL/GenBank/DDBJ whole genome shotgun (WGS) entry which is preliminary data.</text>
</comment>
<dbReference type="SMART" id="SM00389">
    <property type="entry name" value="HOX"/>
    <property type="match status" value="1"/>
</dbReference>
<evidence type="ECO:0000256" key="3">
    <source>
        <dbReference type="RuleBase" id="RU000682"/>
    </source>
</evidence>
<name>A0AAN8JFX2_PATCE</name>
<evidence type="ECO:0000313" key="7">
    <source>
        <dbReference type="Proteomes" id="UP001347796"/>
    </source>
</evidence>
<dbReference type="InterPro" id="IPR001356">
    <property type="entry name" value="HD"/>
</dbReference>
<gene>
    <name evidence="6" type="ORF">SNE40_014563</name>
</gene>
<reference evidence="6 7" key="1">
    <citation type="submission" date="2024-01" db="EMBL/GenBank/DDBJ databases">
        <title>The genome of the rayed Mediterranean limpet Patella caerulea (Linnaeus, 1758).</title>
        <authorList>
            <person name="Anh-Thu Weber A."/>
            <person name="Halstead-Nussloch G."/>
        </authorList>
    </citation>
    <scope>NUCLEOTIDE SEQUENCE [LARGE SCALE GENOMIC DNA]</scope>
    <source>
        <strain evidence="6">AATW-2023a</strain>
        <tissue evidence="6">Whole specimen</tissue>
    </source>
</reference>
<dbReference type="Pfam" id="PF00046">
    <property type="entry name" value="Homeodomain"/>
    <property type="match status" value="1"/>
</dbReference>
<feature type="region of interest" description="Disordered" evidence="4">
    <location>
        <begin position="97"/>
        <end position="139"/>
    </location>
</feature>
<evidence type="ECO:0000256" key="4">
    <source>
        <dbReference type="SAM" id="MobiDB-lite"/>
    </source>
</evidence>
<dbReference type="PANTHER" id="PTHR24329:SF543">
    <property type="entry name" value="FI01017P-RELATED"/>
    <property type="match status" value="1"/>
</dbReference>
<keyword evidence="2 3" id="KW-0238">DNA-binding</keyword>
<feature type="compositionally biased region" description="Basic and acidic residues" evidence="4">
    <location>
        <begin position="125"/>
        <end position="137"/>
    </location>
</feature>
<dbReference type="SUPFAM" id="SSF46689">
    <property type="entry name" value="Homeodomain-like"/>
    <property type="match status" value="1"/>
</dbReference>
<feature type="domain" description="Homeobox" evidence="5">
    <location>
        <begin position="18"/>
        <end position="78"/>
    </location>
</feature>
<evidence type="ECO:0000259" key="5">
    <source>
        <dbReference type="PROSITE" id="PS50071"/>
    </source>
</evidence>
<dbReference type="Proteomes" id="UP001347796">
    <property type="component" value="Unassembled WGS sequence"/>
</dbReference>
<organism evidence="6 7">
    <name type="scientific">Patella caerulea</name>
    <name type="common">Rayed Mediterranean limpet</name>
    <dbReference type="NCBI Taxonomy" id="87958"/>
    <lineage>
        <taxon>Eukaryota</taxon>
        <taxon>Metazoa</taxon>
        <taxon>Spiralia</taxon>
        <taxon>Lophotrochozoa</taxon>
        <taxon>Mollusca</taxon>
        <taxon>Gastropoda</taxon>
        <taxon>Patellogastropoda</taxon>
        <taxon>Patelloidea</taxon>
        <taxon>Patellidae</taxon>
        <taxon>Patella</taxon>
    </lineage>
</organism>
<keyword evidence="2 3" id="KW-0539">Nucleus</keyword>
<accession>A0AAN8JFX2</accession>
<keyword evidence="2 3" id="KW-0371">Homeobox</keyword>
<dbReference type="InterPro" id="IPR050649">
    <property type="entry name" value="Paired_Homeobox_TFs"/>
</dbReference>
<dbReference type="CDD" id="cd00086">
    <property type="entry name" value="homeodomain"/>
    <property type="match status" value="1"/>
</dbReference>
<comment type="subcellular location">
    <subcellularLocation>
        <location evidence="1 2 3">Nucleus</location>
    </subcellularLocation>
</comment>
<sequence length="246" mass="27889">MKVKTTTSPDDKQKKRGGIQPRNRTKYSASQLHALETLFLVSQYPDSTTVEELGTSLGVSIERISIWFQNRRSKFKRQSKDVHMAWMRKQIFNQDSHQTPVGMPVVPPSQSSQAENRHVLSPPEEAPKKENVNEKPRSNLHYMPMTSASYDPAHNYSALGYNPSQTTFNHSSSPSTSTTTSYSSSTTNPLLMSHLLNDMSSSSMVPPAYQSCNYGNSAYNMYTGYPYYQQMNPYYSMNSQQQMYSS</sequence>
<dbReference type="PANTHER" id="PTHR24329">
    <property type="entry name" value="HOMEOBOX PROTEIN ARISTALESS"/>
    <property type="match status" value="1"/>
</dbReference>
<evidence type="ECO:0000313" key="6">
    <source>
        <dbReference type="EMBL" id="KAK6176245.1"/>
    </source>
</evidence>
<feature type="region of interest" description="Disordered" evidence="4">
    <location>
        <begin position="166"/>
        <end position="186"/>
    </location>
</feature>
<feature type="region of interest" description="Disordered" evidence="4">
    <location>
        <begin position="1"/>
        <end position="26"/>
    </location>
</feature>
<dbReference type="GO" id="GO:0000981">
    <property type="term" value="F:DNA-binding transcription factor activity, RNA polymerase II-specific"/>
    <property type="evidence" value="ECO:0007669"/>
    <property type="project" value="TreeGrafter"/>
</dbReference>